<evidence type="ECO:0000256" key="1">
    <source>
        <dbReference type="SAM" id="MobiDB-lite"/>
    </source>
</evidence>
<reference evidence="2" key="2">
    <citation type="submission" date="2020-09" db="EMBL/GenBank/DDBJ databases">
        <authorList>
            <person name="Sun Q."/>
            <person name="Ohkuma M."/>
        </authorList>
    </citation>
    <scope>NUCLEOTIDE SEQUENCE</scope>
    <source>
        <strain evidence="2">JCM 15759</strain>
    </source>
</reference>
<name>A0A830FIP3_HALAR</name>
<evidence type="ECO:0000313" key="2">
    <source>
        <dbReference type="EMBL" id="GGM50793.1"/>
    </source>
</evidence>
<dbReference type="Proteomes" id="UP000656367">
    <property type="component" value="Unassembled WGS sequence"/>
</dbReference>
<gene>
    <name evidence="2" type="ORF">GCM10009006_34900</name>
</gene>
<sequence>MRISTGRFEMLGDVDHAPSPEPFEHQAGRGLGLYSSALPNGSDIHEEFPSRRQQNHCCLRMRAVRHTLTNAFPVVVGCVG</sequence>
<organism evidence="2 3">
    <name type="scientific">Haloarcula argentinensis</name>
    <dbReference type="NCBI Taxonomy" id="43776"/>
    <lineage>
        <taxon>Archaea</taxon>
        <taxon>Methanobacteriati</taxon>
        <taxon>Methanobacteriota</taxon>
        <taxon>Stenosarchaea group</taxon>
        <taxon>Halobacteria</taxon>
        <taxon>Halobacteriales</taxon>
        <taxon>Haloarculaceae</taxon>
        <taxon>Haloarcula</taxon>
    </lineage>
</organism>
<feature type="region of interest" description="Disordered" evidence="1">
    <location>
        <begin position="1"/>
        <end position="28"/>
    </location>
</feature>
<evidence type="ECO:0000313" key="3">
    <source>
        <dbReference type="Proteomes" id="UP000656367"/>
    </source>
</evidence>
<comment type="caution">
    <text evidence="2">The sequence shown here is derived from an EMBL/GenBank/DDBJ whole genome shotgun (WGS) entry which is preliminary data.</text>
</comment>
<protein>
    <submittedName>
        <fullName evidence="2">Uncharacterized protein</fullName>
    </submittedName>
</protein>
<dbReference type="EMBL" id="BMON01000005">
    <property type="protein sequence ID" value="GGM50793.1"/>
    <property type="molecule type" value="Genomic_DNA"/>
</dbReference>
<reference evidence="2" key="1">
    <citation type="journal article" date="2014" name="Int. J. Syst. Evol. Microbiol.">
        <title>Complete genome sequence of Corynebacterium casei LMG S-19264T (=DSM 44701T), isolated from a smear-ripened cheese.</title>
        <authorList>
            <consortium name="US DOE Joint Genome Institute (JGI-PGF)"/>
            <person name="Walter F."/>
            <person name="Albersmeier A."/>
            <person name="Kalinowski J."/>
            <person name="Ruckert C."/>
        </authorList>
    </citation>
    <scope>NUCLEOTIDE SEQUENCE</scope>
    <source>
        <strain evidence="2">JCM 15759</strain>
    </source>
</reference>
<proteinExistence type="predicted"/>
<accession>A0A830FIP3</accession>
<feature type="compositionally biased region" description="Basic and acidic residues" evidence="1">
    <location>
        <begin position="13"/>
        <end position="27"/>
    </location>
</feature>
<dbReference type="AlphaFoldDB" id="A0A830FIP3"/>